<protein>
    <recommendedName>
        <fullName evidence="2">Glycosyltransferase 2-like domain-containing protein</fullName>
    </recommendedName>
</protein>
<dbReference type="SUPFAM" id="SSF53448">
    <property type="entry name" value="Nucleotide-diphospho-sugar transferases"/>
    <property type="match status" value="1"/>
</dbReference>
<sequence>MIPIIIVSYNNHIYVENTVKQIQKINPNYVKDIIIMDNNSNDPDTINYLNSNNTSLCIIKNNTNSGPWVRHDCNTNVYNMMPDKFILTDPDLEFNKNLPANFIEIMIELSNKYDCEKIGFALRIDDFNEDMIPGDYMDRPVNIYEWESQFWHNKIENNEYDLYHAAIDTTFCLISKNKWGPQIRIGGDFLARHLPWYIKGDIFNLYDKYLLYSKHERWISTISRLFIPYIDNNYAKVYKKDQLFLIENSNTMIEFWKNSYPSWNEELFNNFHLLASKNKTVIEIGYDIALTSLYLSRISKTVHSINCNNSNSEKTSVIKNIITNNCSNVVIYDSDFGENINYDGLNTLINNNININNDNISFISVNLNGLEEDILQELYNYHKKINIPILINLYLNKWTDKCLSRFSFLQEEGMEMLENYLLILQ</sequence>
<accession>A0A6C0HCX3</accession>
<proteinExistence type="predicted"/>
<dbReference type="InterPro" id="IPR029044">
    <property type="entry name" value="Nucleotide-diphossugar_trans"/>
</dbReference>
<dbReference type="EMBL" id="MN739930">
    <property type="protein sequence ID" value="QHT78359.1"/>
    <property type="molecule type" value="Genomic_DNA"/>
</dbReference>
<reference evidence="1" key="1">
    <citation type="journal article" date="2020" name="Nature">
        <title>Giant virus diversity and host interactions through global metagenomics.</title>
        <authorList>
            <person name="Schulz F."/>
            <person name="Roux S."/>
            <person name="Paez-Espino D."/>
            <person name="Jungbluth S."/>
            <person name="Walsh D.A."/>
            <person name="Denef V.J."/>
            <person name="McMahon K.D."/>
            <person name="Konstantinidis K.T."/>
            <person name="Eloe-Fadrosh E.A."/>
            <person name="Kyrpides N.C."/>
            <person name="Woyke T."/>
        </authorList>
    </citation>
    <scope>NUCLEOTIDE SEQUENCE</scope>
    <source>
        <strain evidence="1">GVMAG-M-3300023179-91</strain>
    </source>
</reference>
<evidence type="ECO:0008006" key="2">
    <source>
        <dbReference type="Google" id="ProtNLM"/>
    </source>
</evidence>
<evidence type="ECO:0000313" key="1">
    <source>
        <dbReference type="EMBL" id="QHT78359.1"/>
    </source>
</evidence>
<dbReference type="Gene3D" id="3.90.550.10">
    <property type="entry name" value="Spore Coat Polysaccharide Biosynthesis Protein SpsA, Chain A"/>
    <property type="match status" value="1"/>
</dbReference>
<organism evidence="1">
    <name type="scientific">viral metagenome</name>
    <dbReference type="NCBI Taxonomy" id="1070528"/>
    <lineage>
        <taxon>unclassified sequences</taxon>
        <taxon>metagenomes</taxon>
        <taxon>organismal metagenomes</taxon>
    </lineage>
</organism>
<name>A0A6C0HCX3_9ZZZZ</name>
<dbReference type="AlphaFoldDB" id="A0A6C0HCX3"/>